<sequence length="274" mass="29754">MDGFEGITGVIVIAATNRADILDSALLRPRRFDRQVMVDVSDIRGRTGILKVHAGNKKCDADVSLEVIAMRTHGFSGADLANLLNEAAILADGKSKSLVVYHEVGHAICGTLTPGHDPVQKVTLCHVFRRMGGRAAEEIIFGEPEVTTRAAGDLQQITGLAKQMVVTFGLSELGPWSLMDSSAQTDVIMRMMARNSMSEKLAEDIDAAVKRISDSAYEIVLSHIRNNREAMDKIVEVLLEKETMSGDEFRAILSEFVGIPTENHVSPTPSPVTV</sequence>
<dbReference type="GO" id="GO:0006508">
    <property type="term" value="P:proteolysis"/>
    <property type="evidence" value="ECO:0007669"/>
    <property type="project" value="UniProtKB-KW"/>
</dbReference>
<evidence type="ECO:0000259" key="14">
    <source>
        <dbReference type="Pfam" id="PF17862"/>
    </source>
</evidence>
<dbReference type="GO" id="GO:0009535">
    <property type="term" value="C:chloroplast thylakoid membrane"/>
    <property type="evidence" value="ECO:0007669"/>
    <property type="project" value="TreeGrafter"/>
</dbReference>
<evidence type="ECO:0000313" key="15">
    <source>
        <dbReference type="EMBL" id="CAI9784370.1"/>
    </source>
</evidence>
<evidence type="ECO:0000256" key="3">
    <source>
        <dbReference type="ARBA" id="ARBA00010550"/>
    </source>
</evidence>
<comment type="cofactor">
    <cofactor evidence="1">
        <name>Zn(2+)</name>
        <dbReference type="ChEBI" id="CHEBI:29105"/>
    </cofactor>
</comment>
<feature type="domain" description="Peptidase M41" evidence="13">
    <location>
        <begin position="130"/>
        <end position="252"/>
    </location>
</feature>
<dbReference type="GO" id="GO:0004176">
    <property type="term" value="F:ATP-dependent peptidase activity"/>
    <property type="evidence" value="ECO:0007669"/>
    <property type="project" value="InterPro"/>
</dbReference>
<evidence type="ECO:0000256" key="10">
    <source>
        <dbReference type="ARBA" id="ARBA00070124"/>
    </source>
</evidence>
<evidence type="ECO:0000256" key="6">
    <source>
        <dbReference type="ARBA" id="ARBA00022801"/>
    </source>
</evidence>
<evidence type="ECO:0000256" key="8">
    <source>
        <dbReference type="ARBA" id="ARBA00023078"/>
    </source>
</evidence>
<dbReference type="Gene3D" id="1.10.8.60">
    <property type="match status" value="1"/>
</dbReference>
<dbReference type="Pfam" id="PF00004">
    <property type="entry name" value="AAA"/>
    <property type="match status" value="1"/>
</dbReference>
<dbReference type="GO" id="GO:0005524">
    <property type="term" value="F:ATP binding"/>
    <property type="evidence" value="ECO:0007669"/>
    <property type="project" value="UniProtKB-KW"/>
</dbReference>
<dbReference type="PANTHER" id="PTHR23076:SF139">
    <property type="entry name" value="ATP-DEPENDENT ZINC METALLOPROTEASE FTSH 2, CHLOROPLASTIC"/>
    <property type="match status" value="1"/>
</dbReference>
<keyword evidence="4" id="KW-0645">Protease</keyword>
<dbReference type="Pfam" id="PF01434">
    <property type="entry name" value="Peptidase_M41"/>
    <property type="match status" value="2"/>
</dbReference>
<proteinExistence type="inferred from homology"/>
<dbReference type="GO" id="GO:0016887">
    <property type="term" value="F:ATP hydrolysis activity"/>
    <property type="evidence" value="ECO:0007669"/>
    <property type="project" value="InterPro"/>
</dbReference>
<name>A0AAD2AA36_9LAMI</name>
<dbReference type="PANTHER" id="PTHR23076">
    <property type="entry name" value="METALLOPROTEASE M41 FTSH"/>
    <property type="match status" value="1"/>
</dbReference>
<dbReference type="Proteomes" id="UP000834106">
    <property type="component" value="Chromosome 20"/>
</dbReference>
<feature type="domain" description="ATPase AAA-type core" evidence="12">
    <location>
        <begin position="1"/>
        <end position="39"/>
    </location>
</feature>
<reference evidence="15" key="1">
    <citation type="submission" date="2023-05" db="EMBL/GenBank/DDBJ databases">
        <authorList>
            <person name="Huff M."/>
        </authorList>
    </citation>
    <scope>NUCLEOTIDE SEQUENCE</scope>
</reference>
<keyword evidence="11" id="KW-0547">Nucleotide-binding</keyword>
<keyword evidence="7" id="KW-1133">Transmembrane helix</keyword>
<evidence type="ECO:0000259" key="12">
    <source>
        <dbReference type="Pfam" id="PF00004"/>
    </source>
</evidence>
<evidence type="ECO:0000256" key="2">
    <source>
        <dbReference type="ARBA" id="ARBA00010044"/>
    </source>
</evidence>
<evidence type="ECO:0000256" key="11">
    <source>
        <dbReference type="RuleBase" id="RU003651"/>
    </source>
</evidence>
<dbReference type="SUPFAM" id="SSF52540">
    <property type="entry name" value="P-loop containing nucleoside triphosphate hydrolases"/>
    <property type="match status" value="1"/>
</dbReference>
<dbReference type="SUPFAM" id="SSF140990">
    <property type="entry name" value="FtsH protease domain-like"/>
    <property type="match status" value="1"/>
</dbReference>
<keyword evidence="5" id="KW-0812">Transmembrane</keyword>
<evidence type="ECO:0000313" key="16">
    <source>
        <dbReference type="Proteomes" id="UP000834106"/>
    </source>
</evidence>
<protein>
    <recommendedName>
        <fullName evidence="10">ATP-dependent zinc metalloprotease FTSH, chloroplastic</fullName>
    </recommendedName>
</protein>
<dbReference type="InterPro" id="IPR037219">
    <property type="entry name" value="Peptidase_M41-like"/>
</dbReference>
<dbReference type="AlphaFoldDB" id="A0AAD2AA36"/>
<dbReference type="InterPro" id="IPR027417">
    <property type="entry name" value="P-loop_NTPase"/>
</dbReference>
<keyword evidence="16" id="KW-1185">Reference proteome</keyword>
<dbReference type="InterPro" id="IPR003959">
    <property type="entry name" value="ATPase_AAA_core"/>
</dbReference>
<feature type="domain" description="AAA ATPase AAA+ lid" evidence="14">
    <location>
        <begin position="62"/>
        <end position="91"/>
    </location>
</feature>
<accession>A0AAD2AA36</accession>
<dbReference type="InterPro" id="IPR041569">
    <property type="entry name" value="AAA_lid_3"/>
</dbReference>
<keyword evidence="8" id="KW-0793">Thylakoid</keyword>
<evidence type="ECO:0000256" key="9">
    <source>
        <dbReference type="ARBA" id="ARBA00023136"/>
    </source>
</evidence>
<evidence type="ECO:0000256" key="5">
    <source>
        <dbReference type="ARBA" id="ARBA00022692"/>
    </source>
</evidence>
<dbReference type="PROSITE" id="PS00674">
    <property type="entry name" value="AAA"/>
    <property type="match status" value="1"/>
</dbReference>
<dbReference type="Gene3D" id="1.20.58.760">
    <property type="entry name" value="Peptidase M41"/>
    <property type="match status" value="2"/>
</dbReference>
<organism evidence="15 16">
    <name type="scientific">Fraxinus pennsylvanica</name>
    <dbReference type="NCBI Taxonomy" id="56036"/>
    <lineage>
        <taxon>Eukaryota</taxon>
        <taxon>Viridiplantae</taxon>
        <taxon>Streptophyta</taxon>
        <taxon>Embryophyta</taxon>
        <taxon>Tracheophyta</taxon>
        <taxon>Spermatophyta</taxon>
        <taxon>Magnoliopsida</taxon>
        <taxon>eudicotyledons</taxon>
        <taxon>Gunneridae</taxon>
        <taxon>Pentapetalae</taxon>
        <taxon>asterids</taxon>
        <taxon>lamiids</taxon>
        <taxon>Lamiales</taxon>
        <taxon>Oleaceae</taxon>
        <taxon>Oleeae</taxon>
        <taxon>Fraxinus</taxon>
    </lineage>
</organism>
<dbReference type="FunFam" id="1.10.8.60:FF:000001">
    <property type="entry name" value="ATP-dependent zinc metalloprotease FtsH"/>
    <property type="match status" value="1"/>
</dbReference>
<comment type="similarity">
    <text evidence="11">Belongs to the AAA ATPase family.</text>
</comment>
<keyword evidence="11" id="KW-0067">ATP-binding</keyword>
<dbReference type="InterPro" id="IPR003960">
    <property type="entry name" value="ATPase_AAA_CS"/>
</dbReference>
<keyword evidence="9" id="KW-0472">Membrane</keyword>
<evidence type="ECO:0000256" key="1">
    <source>
        <dbReference type="ARBA" id="ARBA00001947"/>
    </source>
</evidence>
<comment type="similarity">
    <text evidence="2">In the C-terminal section; belongs to the peptidase M41 family.</text>
</comment>
<dbReference type="Pfam" id="PF17862">
    <property type="entry name" value="AAA_lid_3"/>
    <property type="match status" value="1"/>
</dbReference>
<comment type="similarity">
    <text evidence="3">In the N-terminal section; belongs to the AAA ATPase family.</text>
</comment>
<evidence type="ECO:0000256" key="7">
    <source>
        <dbReference type="ARBA" id="ARBA00022989"/>
    </source>
</evidence>
<dbReference type="Gene3D" id="3.40.50.300">
    <property type="entry name" value="P-loop containing nucleotide triphosphate hydrolases"/>
    <property type="match status" value="1"/>
</dbReference>
<feature type="domain" description="Peptidase M41" evidence="13">
    <location>
        <begin position="92"/>
        <end position="124"/>
    </location>
</feature>
<evidence type="ECO:0000256" key="4">
    <source>
        <dbReference type="ARBA" id="ARBA00022670"/>
    </source>
</evidence>
<evidence type="ECO:0000259" key="13">
    <source>
        <dbReference type="Pfam" id="PF01434"/>
    </source>
</evidence>
<keyword evidence="6" id="KW-0378">Hydrolase</keyword>
<dbReference type="InterPro" id="IPR000642">
    <property type="entry name" value="Peptidase_M41"/>
</dbReference>
<gene>
    <name evidence="15" type="ORF">FPE_LOCUS31800</name>
</gene>
<dbReference type="GO" id="GO:0004222">
    <property type="term" value="F:metalloendopeptidase activity"/>
    <property type="evidence" value="ECO:0007669"/>
    <property type="project" value="InterPro"/>
</dbReference>
<dbReference type="EMBL" id="OU503055">
    <property type="protein sequence ID" value="CAI9784370.1"/>
    <property type="molecule type" value="Genomic_DNA"/>
</dbReference>